<accession>A0A8K1CLS3</accession>
<reference evidence="1" key="1">
    <citation type="submission" date="2019-03" db="EMBL/GenBank/DDBJ databases">
        <title>Long read genome sequence of the mycoparasitic Pythium oligandrum ATCC 38472 isolated from sugarbeet rhizosphere.</title>
        <authorList>
            <person name="Gaulin E."/>
        </authorList>
    </citation>
    <scope>NUCLEOTIDE SEQUENCE</scope>
    <source>
        <strain evidence="1">ATCC 38472_TT</strain>
    </source>
</reference>
<proteinExistence type="predicted"/>
<dbReference type="EMBL" id="SPLM01000037">
    <property type="protein sequence ID" value="TMW65283.1"/>
    <property type="molecule type" value="Genomic_DNA"/>
</dbReference>
<dbReference type="AlphaFoldDB" id="A0A8K1CLS3"/>
<evidence type="ECO:0000313" key="2">
    <source>
        <dbReference type="Proteomes" id="UP000794436"/>
    </source>
</evidence>
<evidence type="ECO:0000313" key="1">
    <source>
        <dbReference type="EMBL" id="TMW65283.1"/>
    </source>
</evidence>
<name>A0A8K1CLS3_PYTOL</name>
<organism evidence="1 2">
    <name type="scientific">Pythium oligandrum</name>
    <name type="common">Mycoparasitic fungus</name>
    <dbReference type="NCBI Taxonomy" id="41045"/>
    <lineage>
        <taxon>Eukaryota</taxon>
        <taxon>Sar</taxon>
        <taxon>Stramenopiles</taxon>
        <taxon>Oomycota</taxon>
        <taxon>Peronosporomycetes</taxon>
        <taxon>Pythiales</taxon>
        <taxon>Pythiaceae</taxon>
        <taxon>Pythium</taxon>
    </lineage>
</organism>
<dbReference type="Proteomes" id="UP000794436">
    <property type="component" value="Unassembled WGS sequence"/>
</dbReference>
<keyword evidence="2" id="KW-1185">Reference proteome</keyword>
<gene>
    <name evidence="1" type="ORF">Poli38472_007925</name>
</gene>
<comment type="caution">
    <text evidence="1">The sequence shown here is derived from an EMBL/GenBank/DDBJ whole genome shotgun (WGS) entry which is preliminary data.</text>
</comment>
<dbReference type="OrthoDB" id="62228at2759"/>
<protein>
    <submittedName>
        <fullName evidence="1">Uncharacterized protein</fullName>
    </submittedName>
</protein>
<sequence length="422" mass="47199">MSIIFFGQDPYKGLYQVPGKNDDHYADRSIVCARQGRLYRPIQLSEALAASTTVVIEKNVTAANVVNGYRVVTRNEVAFAAEAEMFYAKTCGVLALTLDGILSACRKLGYDIEEDSLRIVDGVDGEIIKLIPDSLPVLITPFWDNAFYAKYTVPVRNGSACSFRLVGVYDDEAYKFAYLRGVSRSVRENRTVELLGLYGGVWRNGWYEHAPSKTRWYSDVVSSNQNGRYGVPHRQFDTLTVDALETNCSISENCDGFRIVNWWGSDRAVSEVVQLFSSIVIMNGKRYGIFLYEGHRVQQVTSYYSLGEFISNLSLGLLLLRWMGAQLALLNSFPFNGGRVNTIGVGALSSAKSFHILPLLLLPRLKTMMAAFWTSGCYFEGQQRALGEAWSVIYPSIGETVLLFHSVLNLLAKVLRRRVSDV</sequence>